<proteinExistence type="inferred from homology"/>
<dbReference type="RefSeq" id="WP_139636326.1">
    <property type="nucleotide sequence ID" value="NZ_CP045572.1"/>
</dbReference>
<dbReference type="Gene3D" id="3.30.70.1060">
    <property type="entry name" value="Dimeric alpha+beta barrel"/>
    <property type="match status" value="1"/>
</dbReference>
<accession>A0A5P9YSS1</accession>
<organism evidence="2 3">
    <name type="scientific">Nonomuraea phyllanthi</name>
    <dbReference type="NCBI Taxonomy" id="2219224"/>
    <lineage>
        <taxon>Bacteria</taxon>
        <taxon>Bacillati</taxon>
        <taxon>Actinomycetota</taxon>
        <taxon>Actinomycetes</taxon>
        <taxon>Streptosporangiales</taxon>
        <taxon>Streptosporangiaceae</taxon>
        <taxon>Nonomuraea</taxon>
    </lineage>
</organism>
<dbReference type="InterPro" id="IPR011008">
    <property type="entry name" value="Dimeric_a/b-barrel"/>
</dbReference>
<dbReference type="OrthoDB" id="668782at2"/>
<dbReference type="InterPro" id="IPR005545">
    <property type="entry name" value="YCII"/>
</dbReference>
<protein>
    <submittedName>
        <fullName evidence="2">Uncharacterized protein</fullName>
    </submittedName>
</protein>
<dbReference type="Proteomes" id="UP000312512">
    <property type="component" value="Unassembled WGS sequence"/>
</dbReference>
<sequence>MQYALLIYAEPGYLETSSDEEREAAYAEYFAMADDDRYVSAAQLQPAEMATCVRLSGGRTLMTDGPFADTKEVLGGFCLIEAADLDEALELAARVPALRFGGTVEVRPVVRL</sequence>
<dbReference type="Pfam" id="PF03795">
    <property type="entry name" value="YCII"/>
    <property type="match status" value="1"/>
</dbReference>
<gene>
    <name evidence="2" type="ORF">FH608_041910</name>
</gene>
<comment type="caution">
    <text evidence="2">The sequence shown here is derived from an EMBL/GenBank/DDBJ whole genome shotgun (WGS) entry which is preliminary data.</text>
</comment>
<reference evidence="2 3" key="1">
    <citation type="submission" date="2019-10" db="EMBL/GenBank/DDBJ databases">
        <title>Nonomuraea sp. nov., isolated from Phyllanthus amarus.</title>
        <authorList>
            <person name="Klykleung N."/>
            <person name="Tanasupawat S."/>
        </authorList>
    </citation>
    <scope>NUCLEOTIDE SEQUENCE [LARGE SCALE GENOMIC DNA]</scope>
    <source>
        <strain evidence="2 3">PA1-10</strain>
    </source>
</reference>
<dbReference type="SUPFAM" id="SSF54909">
    <property type="entry name" value="Dimeric alpha+beta barrel"/>
    <property type="match status" value="1"/>
</dbReference>
<evidence type="ECO:0000313" key="2">
    <source>
        <dbReference type="EMBL" id="KAB8189024.1"/>
    </source>
</evidence>
<accession>A0A5C4VJX1</accession>
<name>A0A5C4VJX1_9ACTN</name>
<evidence type="ECO:0000256" key="1">
    <source>
        <dbReference type="ARBA" id="ARBA00007689"/>
    </source>
</evidence>
<dbReference type="PANTHER" id="PTHR35174">
    <property type="entry name" value="BLL7171 PROTEIN-RELATED"/>
    <property type="match status" value="1"/>
</dbReference>
<keyword evidence="3" id="KW-1185">Reference proteome</keyword>
<evidence type="ECO:0000313" key="3">
    <source>
        <dbReference type="Proteomes" id="UP000312512"/>
    </source>
</evidence>
<dbReference type="PANTHER" id="PTHR35174:SF3">
    <property type="entry name" value="BLL7171 PROTEIN"/>
    <property type="match status" value="1"/>
</dbReference>
<comment type="similarity">
    <text evidence="1">Belongs to the YciI family.</text>
</comment>
<dbReference type="EMBL" id="VDLX02000022">
    <property type="protein sequence ID" value="KAB8189024.1"/>
    <property type="molecule type" value="Genomic_DNA"/>
</dbReference>
<dbReference type="AlphaFoldDB" id="A0A5C4VJX1"/>